<keyword evidence="1" id="KW-0175">Coiled coil</keyword>
<feature type="region of interest" description="Disordered" evidence="2">
    <location>
        <begin position="525"/>
        <end position="548"/>
    </location>
</feature>
<protein>
    <submittedName>
        <fullName evidence="3">Uncharacterized protein</fullName>
    </submittedName>
</protein>
<gene>
    <name evidence="3" type="ORF">FSP39_019058</name>
</gene>
<keyword evidence="4" id="KW-1185">Reference proteome</keyword>
<feature type="compositionally biased region" description="Basic and acidic residues" evidence="2">
    <location>
        <begin position="250"/>
        <end position="266"/>
    </location>
</feature>
<reference evidence="3" key="1">
    <citation type="submission" date="2019-08" db="EMBL/GenBank/DDBJ databases">
        <title>The improved chromosome-level genome for the pearl oyster Pinctada fucata martensii using PacBio sequencing and Hi-C.</title>
        <authorList>
            <person name="Zheng Z."/>
        </authorList>
    </citation>
    <scope>NUCLEOTIDE SEQUENCE</scope>
    <source>
        <strain evidence="3">ZZ-2019</strain>
        <tissue evidence="3">Adductor muscle</tissue>
    </source>
</reference>
<feature type="compositionally biased region" description="Acidic residues" evidence="2">
    <location>
        <begin position="857"/>
        <end position="868"/>
    </location>
</feature>
<feature type="region of interest" description="Disordered" evidence="2">
    <location>
        <begin position="65"/>
        <end position="103"/>
    </location>
</feature>
<feature type="region of interest" description="Disordered" evidence="2">
    <location>
        <begin position="769"/>
        <end position="868"/>
    </location>
</feature>
<dbReference type="Proteomes" id="UP001186944">
    <property type="component" value="Unassembled WGS sequence"/>
</dbReference>
<feature type="coiled-coil region" evidence="1">
    <location>
        <begin position="979"/>
        <end position="1013"/>
    </location>
</feature>
<feature type="compositionally biased region" description="Basic and acidic residues" evidence="2">
    <location>
        <begin position="809"/>
        <end position="834"/>
    </location>
</feature>
<organism evidence="3 4">
    <name type="scientific">Pinctada imbricata</name>
    <name type="common">Atlantic pearl-oyster</name>
    <name type="synonym">Pinctada martensii</name>
    <dbReference type="NCBI Taxonomy" id="66713"/>
    <lineage>
        <taxon>Eukaryota</taxon>
        <taxon>Metazoa</taxon>
        <taxon>Spiralia</taxon>
        <taxon>Lophotrochozoa</taxon>
        <taxon>Mollusca</taxon>
        <taxon>Bivalvia</taxon>
        <taxon>Autobranchia</taxon>
        <taxon>Pteriomorphia</taxon>
        <taxon>Pterioida</taxon>
        <taxon>Pterioidea</taxon>
        <taxon>Pteriidae</taxon>
        <taxon>Pinctada</taxon>
    </lineage>
</organism>
<feature type="compositionally biased region" description="Acidic residues" evidence="2">
    <location>
        <begin position="835"/>
        <end position="850"/>
    </location>
</feature>
<proteinExistence type="predicted"/>
<dbReference type="AlphaFoldDB" id="A0AA88YV30"/>
<feature type="compositionally biased region" description="Polar residues" evidence="2">
    <location>
        <begin position="277"/>
        <end position="294"/>
    </location>
</feature>
<feature type="compositionally biased region" description="Polar residues" evidence="2">
    <location>
        <begin position="302"/>
        <end position="319"/>
    </location>
</feature>
<dbReference type="EMBL" id="VSWD01000003">
    <property type="protein sequence ID" value="KAK3106392.1"/>
    <property type="molecule type" value="Genomic_DNA"/>
</dbReference>
<feature type="region of interest" description="Disordered" evidence="2">
    <location>
        <begin position="117"/>
        <end position="185"/>
    </location>
</feature>
<evidence type="ECO:0000313" key="4">
    <source>
        <dbReference type="Proteomes" id="UP001186944"/>
    </source>
</evidence>
<sequence length="1037" mass="118032">MLQSQNKEKKLTVKLPPLAQFTLPQQEDVRMCLQILELKWQTNPRLAVRVVPRLLQHQQREGHIPCLKVTTPPPPRRALPPEIAQSSAQQAKSPPSPPPRNQNFELSKQMLINNKNMAPELPPRRNREHSKISSPSLSRKTNECVVSKLPTPVLMRQHEESPKSSPSISRKLDKPVSPTRTIITEPEEIDTSAVLVTTSPVLMRKTGRIEFINTSSPIPKRKFGQNGHVKLKEDHPPPVSKPSPILVRKIQAELKDSPRTAKKNYERAPTPPPRLARSNSKPESQDTGACSSQKIHPVFKVSTPTLPSKDNSGINSSLTKKMEKKGDKGDIPTQHKEVSNVKSSSDQSRYLNVSFRECEPMKCETERVVKREIKTLSMEIEEENMRNLMMEMRSKEGKSPKSSVATMNVLPGPVLVKECVIPPPERAVISGPAVIPPPVSNQCVVSGPPPPSPSSMDILEEEEEEVDDENVTGKSRMCKEVEEFGDSVCQRLSMLLESKDVVYDRDLQEDNVHMLTCTDAIEETTKRRSDPVSEDLNFESNSQGRIPDALKSPLNEYSSNEKTTEIAVNSEATEASYTYGNEFKFVGFDYRNYANELKPRKRSFHQYEVPLEFRDSYDPQKEGNECIENPPVQEDHIIPKEIKRKSLIENLQPLRGSDILCEIISAYSEPDVKQAPEVAQEVLVSHESVELRSELPTNEAKQPSRLDQSLQKIFKMPNTDETYKELLPLENFLEDVLDASPEAENYYPTFDSSDVLFVKRYRHIGGRQSMTRTESDIDFSEPGDDMSTGSMLADDEDEVGSGEILFSREYPDTRLEGEVTGHPQLQDKRSRERYDDDDNYWEEDDDEDYDYDRYSVEESEELSSEENEYYNDYIVEDQGAKKDEDDDLAHRENTIQDPEACQENVYVRTETIDKACPVSDYENDYSLDGASSLHQPPEPEVLLNPSCETELRHSPRDNLHFDFLTFQSHSTPDAGDLAYDSARRQMNEIHHHLQNLRDQMEQLAQECECEGHNLRPSLVLEADADVKHRRRSKDKTE</sequence>
<feature type="region of interest" description="Disordered" evidence="2">
    <location>
        <begin position="216"/>
        <end position="345"/>
    </location>
</feature>
<name>A0AA88YV30_PINIB</name>
<feature type="compositionally biased region" description="Basic and acidic residues" evidence="2">
    <location>
        <begin position="320"/>
        <end position="339"/>
    </location>
</feature>
<evidence type="ECO:0000313" key="3">
    <source>
        <dbReference type="EMBL" id="KAK3106392.1"/>
    </source>
</evidence>
<evidence type="ECO:0000256" key="2">
    <source>
        <dbReference type="SAM" id="MobiDB-lite"/>
    </source>
</evidence>
<comment type="caution">
    <text evidence="3">The sequence shown here is derived from an EMBL/GenBank/DDBJ whole genome shotgun (WGS) entry which is preliminary data.</text>
</comment>
<feature type="compositionally biased region" description="Low complexity" evidence="2">
    <location>
        <begin position="80"/>
        <end position="93"/>
    </location>
</feature>
<accession>A0AA88YV30</accession>
<evidence type="ECO:0000256" key="1">
    <source>
        <dbReference type="SAM" id="Coils"/>
    </source>
</evidence>
<feature type="compositionally biased region" description="Basic and acidic residues" evidence="2">
    <location>
        <begin position="122"/>
        <end position="131"/>
    </location>
</feature>